<feature type="transmembrane region" description="Helical" evidence="1">
    <location>
        <begin position="163"/>
        <end position="183"/>
    </location>
</feature>
<dbReference type="PANTHER" id="PTHR41795">
    <property type="entry name" value="EXOPOLYSACCHARIDE SYNTHESIS PROTEIN"/>
    <property type="match status" value="1"/>
</dbReference>
<keyword evidence="1" id="KW-0472">Membrane</keyword>
<keyword evidence="1" id="KW-0812">Transmembrane</keyword>
<feature type="non-terminal residue" evidence="2">
    <location>
        <position position="184"/>
    </location>
</feature>
<organism evidence="2">
    <name type="scientific">marine metagenome</name>
    <dbReference type="NCBI Taxonomy" id="408172"/>
    <lineage>
        <taxon>unclassified sequences</taxon>
        <taxon>metagenomes</taxon>
        <taxon>ecological metagenomes</taxon>
    </lineage>
</organism>
<gene>
    <name evidence="2" type="ORF">METZ01_LOCUS326413</name>
</gene>
<dbReference type="InterPro" id="IPR010331">
    <property type="entry name" value="ExoD"/>
</dbReference>
<dbReference type="Pfam" id="PF06055">
    <property type="entry name" value="ExoD"/>
    <property type="match status" value="1"/>
</dbReference>
<accession>A0A382PJJ5</accession>
<keyword evidence="1" id="KW-1133">Transmembrane helix</keyword>
<reference evidence="2" key="1">
    <citation type="submission" date="2018-05" db="EMBL/GenBank/DDBJ databases">
        <authorList>
            <person name="Lanie J.A."/>
            <person name="Ng W.-L."/>
            <person name="Kazmierczak K.M."/>
            <person name="Andrzejewski T.M."/>
            <person name="Davidsen T.M."/>
            <person name="Wayne K.J."/>
            <person name="Tettelin H."/>
            <person name="Glass J.I."/>
            <person name="Rusch D."/>
            <person name="Podicherti R."/>
            <person name="Tsui H.-C.T."/>
            <person name="Winkler M.E."/>
        </authorList>
    </citation>
    <scope>NUCLEOTIDE SEQUENCE</scope>
</reference>
<dbReference type="EMBL" id="UINC01107866">
    <property type="protein sequence ID" value="SVC73559.1"/>
    <property type="molecule type" value="Genomic_DNA"/>
</dbReference>
<feature type="transmembrane region" description="Helical" evidence="1">
    <location>
        <begin position="100"/>
        <end position="118"/>
    </location>
</feature>
<protein>
    <submittedName>
        <fullName evidence="2">Uncharacterized protein</fullName>
    </submittedName>
</protein>
<name>A0A382PJJ5_9ZZZZ</name>
<dbReference type="PANTHER" id="PTHR41795:SF1">
    <property type="entry name" value="EXOPOLYSACCHARIDE SYNTHESIS PROTEIN"/>
    <property type="match status" value="1"/>
</dbReference>
<feature type="non-terminal residue" evidence="2">
    <location>
        <position position="1"/>
    </location>
</feature>
<sequence length="184" mass="20598">MLLADILGHECMNCIDVCLKATFLESGFQAFPYDNLMDSKQTPEDAAEQSLAQGLREMLDNAEGDRVAMRQFFDCFREKGFGILLLMFSLPSALPVPAPGYSMPFGIILALLALQLVLGRKMPWLPDWVLNISFKRSFMEKMVSVGIAFLAKTEALVRPRFHWFTGRAGQLLPALLVIVMASFM</sequence>
<proteinExistence type="predicted"/>
<evidence type="ECO:0000313" key="2">
    <source>
        <dbReference type="EMBL" id="SVC73559.1"/>
    </source>
</evidence>
<dbReference type="AlphaFoldDB" id="A0A382PJJ5"/>
<evidence type="ECO:0000256" key="1">
    <source>
        <dbReference type="SAM" id="Phobius"/>
    </source>
</evidence>